<protein>
    <submittedName>
        <fullName evidence="2">Uncharacterized protein</fullName>
    </submittedName>
</protein>
<evidence type="ECO:0000256" key="1">
    <source>
        <dbReference type="SAM" id="MobiDB-lite"/>
    </source>
</evidence>
<name>A0A6J4NBW7_9ACTN</name>
<dbReference type="AlphaFoldDB" id="A0A6J4NBW7"/>
<dbReference type="EMBL" id="CADCUO010000062">
    <property type="protein sequence ID" value="CAA9380905.1"/>
    <property type="molecule type" value="Genomic_DNA"/>
</dbReference>
<dbReference type="PANTHER" id="PTHR35010:SF2">
    <property type="entry name" value="BLL4672 PROTEIN"/>
    <property type="match status" value="1"/>
</dbReference>
<accession>A0A6J4NBW7</accession>
<feature type="region of interest" description="Disordered" evidence="1">
    <location>
        <begin position="1"/>
        <end position="28"/>
    </location>
</feature>
<dbReference type="PANTHER" id="PTHR35010">
    <property type="entry name" value="BLL4672 PROTEIN-RELATED"/>
    <property type="match status" value="1"/>
</dbReference>
<gene>
    <name evidence="2" type="ORF">AVDCRST_MAG75-945</name>
</gene>
<proteinExistence type="predicted"/>
<reference evidence="2" key="1">
    <citation type="submission" date="2020-02" db="EMBL/GenBank/DDBJ databases">
        <authorList>
            <person name="Meier V. D."/>
        </authorList>
    </citation>
    <scope>NUCLEOTIDE SEQUENCE</scope>
    <source>
        <strain evidence="2">AVDCRST_MAG75</strain>
    </source>
</reference>
<organism evidence="2">
    <name type="scientific">uncultured Propionibacteriaceae bacterium</name>
    <dbReference type="NCBI Taxonomy" id="257457"/>
    <lineage>
        <taxon>Bacteria</taxon>
        <taxon>Bacillati</taxon>
        <taxon>Actinomycetota</taxon>
        <taxon>Actinomycetes</taxon>
        <taxon>Propionibacteriales</taxon>
        <taxon>Propionibacteriaceae</taxon>
        <taxon>environmental samples</taxon>
    </lineage>
</organism>
<sequence>MHDFLASRRARITPEQVGMPTYGEKRRVPGLRREEVASLAGDEL</sequence>
<evidence type="ECO:0000313" key="2">
    <source>
        <dbReference type="EMBL" id="CAA9380905.1"/>
    </source>
</evidence>